<sequence>MSEWIGRIGVALQPLADRLSEKLRQQTSLHADETPVQQLDPGKGKTKRAYLWAYRSNDLSGSPPMVVFDYQISRSGQHAAHYLQHWRGTLMVDDYSGYKALFANGVREIGCWAHARRKFFELHAAGGHPVAQKPCNVLRACTPSKNRPKIKPRNDAQQKARLFRIGLLYREVWQ</sequence>
<keyword evidence="3" id="KW-1185">Reference proteome</keyword>
<name>A0A6M8SME9_9NEIS</name>
<dbReference type="AlphaFoldDB" id="A0A6M8SME9"/>
<dbReference type="KEGG" id="dee:HQN60_05925"/>
<evidence type="ECO:0000313" key="2">
    <source>
        <dbReference type="EMBL" id="QKJ66283.1"/>
    </source>
</evidence>
<accession>A0A6M8SME9</accession>
<dbReference type="PANTHER" id="PTHR33678:SF1">
    <property type="entry name" value="BLL1576 PROTEIN"/>
    <property type="match status" value="1"/>
</dbReference>
<protein>
    <submittedName>
        <fullName evidence="2">Transposase</fullName>
    </submittedName>
</protein>
<reference evidence="2 3" key="1">
    <citation type="submission" date="2020-05" db="EMBL/GenBank/DDBJ databases">
        <title>Complete genome sequence of Deefgea sp. D17.</title>
        <authorList>
            <person name="Bae J.-W."/>
            <person name="Han J.E."/>
        </authorList>
    </citation>
    <scope>NUCLEOTIDE SEQUENCE [LARGE SCALE GENOMIC DNA]</scope>
    <source>
        <strain evidence="2 3">D17</strain>
    </source>
</reference>
<organism evidence="2 3">
    <name type="scientific">Deefgea piscis</name>
    <dbReference type="NCBI Taxonomy" id="2739061"/>
    <lineage>
        <taxon>Bacteria</taxon>
        <taxon>Pseudomonadati</taxon>
        <taxon>Pseudomonadota</taxon>
        <taxon>Betaproteobacteria</taxon>
        <taxon>Neisseriales</taxon>
        <taxon>Chitinibacteraceae</taxon>
        <taxon>Deefgea</taxon>
    </lineage>
</organism>
<dbReference type="Pfam" id="PF03050">
    <property type="entry name" value="DDE_Tnp_IS66"/>
    <property type="match status" value="1"/>
</dbReference>
<dbReference type="InterPro" id="IPR052344">
    <property type="entry name" value="Transposase-related"/>
</dbReference>
<dbReference type="InterPro" id="IPR004291">
    <property type="entry name" value="Transposase_IS66_central"/>
</dbReference>
<proteinExistence type="predicted"/>
<evidence type="ECO:0000259" key="1">
    <source>
        <dbReference type="Pfam" id="PF03050"/>
    </source>
</evidence>
<evidence type="ECO:0000313" key="3">
    <source>
        <dbReference type="Proteomes" id="UP000504844"/>
    </source>
</evidence>
<feature type="domain" description="Transposase IS66 central" evidence="1">
    <location>
        <begin position="1"/>
        <end position="148"/>
    </location>
</feature>
<dbReference type="Proteomes" id="UP000504844">
    <property type="component" value="Chromosome"/>
</dbReference>
<dbReference type="PANTHER" id="PTHR33678">
    <property type="entry name" value="BLL1576 PROTEIN"/>
    <property type="match status" value="1"/>
</dbReference>
<dbReference type="EMBL" id="CP054143">
    <property type="protein sequence ID" value="QKJ66283.1"/>
    <property type="molecule type" value="Genomic_DNA"/>
</dbReference>
<gene>
    <name evidence="2" type="ORF">HQN60_05925</name>
</gene>